<comment type="caution">
    <text evidence="2">The sequence shown here is derived from an EMBL/GenBank/DDBJ whole genome shotgun (WGS) entry which is preliminary data.</text>
</comment>
<sequence length="271" mass="31525">NPQRRISGGIVGVRNAFIGLPGRNYVDRLLKARYFAHRTFWDAVVGRRPLLTWRSILRARPLLEEGSQWVGGLRDGEGQWRWRFHRMGRFTVQSAYRHAKNMSVRMVASSSVSSSTGQDALWTTIWGSKTPPRVKTFMWRLCMGALPTLENLGRRKLGIVTLCPICNSQVETVTHIFLQCPFARQIWALSCIPWKCLSEWNQGVENWIMQVVREVSVVDKDRSFTLCWIIWQKRCKKLMENRQLDPMSTWREAEVLLESYQGVKCRVSPRI</sequence>
<evidence type="ECO:0000259" key="1">
    <source>
        <dbReference type="Pfam" id="PF13966"/>
    </source>
</evidence>
<dbReference type="Pfam" id="PF13966">
    <property type="entry name" value="zf-RVT"/>
    <property type="match status" value="1"/>
</dbReference>
<dbReference type="InterPro" id="IPR026960">
    <property type="entry name" value="RVT-Znf"/>
</dbReference>
<dbReference type="PANTHER" id="PTHR33116">
    <property type="entry name" value="REVERSE TRANSCRIPTASE ZINC-BINDING DOMAIN-CONTAINING PROTEIN-RELATED-RELATED"/>
    <property type="match status" value="1"/>
</dbReference>
<accession>A0AAW2XXV1</accession>
<feature type="domain" description="Reverse transcriptase zinc-binding" evidence="1">
    <location>
        <begin position="90"/>
        <end position="187"/>
    </location>
</feature>
<proteinExistence type="predicted"/>
<feature type="non-terminal residue" evidence="2">
    <location>
        <position position="1"/>
    </location>
</feature>
<dbReference type="PANTHER" id="PTHR33116:SF78">
    <property type="entry name" value="OS12G0587133 PROTEIN"/>
    <property type="match status" value="1"/>
</dbReference>
<name>A0AAW2XXV1_9LAMI</name>
<reference evidence="2" key="1">
    <citation type="submission" date="2020-06" db="EMBL/GenBank/DDBJ databases">
        <authorList>
            <person name="Li T."/>
            <person name="Hu X."/>
            <person name="Zhang T."/>
            <person name="Song X."/>
            <person name="Zhang H."/>
            <person name="Dai N."/>
            <person name="Sheng W."/>
            <person name="Hou X."/>
            <person name="Wei L."/>
        </authorList>
    </citation>
    <scope>NUCLEOTIDE SEQUENCE</scope>
    <source>
        <strain evidence="2">KEN1</strain>
        <tissue evidence="2">Leaf</tissue>
    </source>
</reference>
<evidence type="ECO:0000313" key="2">
    <source>
        <dbReference type="EMBL" id="KAL0458815.1"/>
    </source>
</evidence>
<organism evidence="2">
    <name type="scientific">Sesamum latifolium</name>
    <dbReference type="NCBI Taxonomy" id="2727402"/>
    <lineage>
        <taxon>Eukaryota</taxon>
        <taxon>Viridiplantae</taxon>
        <taxon>Streptophyta</taxon>
        <taxon>Embryophyta</taxon>
        <taxon>Tracheophyta</taxon>
        <taxon>Spermatophyta</taxon>
        <taxon>Magnoliopsida</taxon>
        <taxon>eudicotyledons</taxon>
        <taxon>Gunneridae</taxon>
        <taxon>Pentapetalae</taxon>
        <taxon>asterids</taxon>
        <taxon>lamiids</taxon>
        <taxon>Lamiales</taxon>
        <taxon>Pedaliaceae</taxon>
        <taxon>Sesamum</taxon>
    </lineage>
</organism>
<protein>
    <recommendedName>
        <fullName evidence="1">Reverse transcriptase zinc-binding domain-containing protein</fullName>
    </recommendedName>
</protein>
<dbReference type="AlphaFoldDB" id="A0AAW2XXV1"/>
<reference evidence="2" key="2">
    <citation type="journal article" date="2024" name="Plant">
        <title>Genomic evolution and insights into agronomic trait innovations of Sesamum species.</title>
        <authorList>
            <person name="Miao H."/>
            <person name="Wang L."/>
            <person name="Qu L."/>
            <person name="Liu H."/>
            <person name="Sun Y."/>
            <person name="Le M."/>
            <person name="Wang Q."/>
            <person name="Wei S."/>
            <person name="Zheng Y."/>
            <person name="Lin W."/>
            <person name="Duan Y."/>
            <person name="Cao H."/>
            <person name="Xiong S."/>
            <person name="Wang X."/>
            <person name="Wei L."/>
            <person name="Li C."/>
            <person name="Ma Q."/>
            <person name="Ju M."/>
            <person name="Zhao R."/>
            <person name="Li G."/>
            <person name="Mu C."/>
            <person name="Tian Q."/>
            <person name="Mei H."/>
            <person name="Zhang T."/>
            <person name="Gao T."/>
            <person name="Zhang H."/>
        </authorList>
    </citation>
    <scope>NUCLEOTIDE SEQUENCE</scope>
    <source>
        <strain evidence="2">KEN1</strain>
    </source>
</reference>
<gene>
    <name evidence="2" type="ORF">Slati_0508700</name>
</gene>
<dbReference type="EMBL" id="JACGWN010000002">
    <property type="protein sequence ID" value="KAL0458815.1"/>
    <property type="molecule type" value="Genomic_DNA"/>
</dbReference>